<dbReference type="Pfam" id="PF16220">
    <property type="entry name" value="DUF4880"/>
    <property type="match status" value="1"/>
</dbReference>
<reference evidence="3 4" key="1">
    <citation type="submission" date="2020-11" db="EMBL/GenBank/DDBJ databases">
        <title>Pseudomonas fulva producing VIM-24.</title>
        <authorList>
            <person name="Liu S."/>
        </authorList>
    </citation>
    <scope>NUCLEOTIDE SEQUENCE [LARGE SCALE GENOMIC DNA]</scope>
    <source>
        <strain evidence="3 4">ZDHY414</strain>
    </source>
</reference>
<evidence type="ECO:0000259" key="1">
    <source>
        <dbReference type="Pfam" id="PF04773"/>
    </source>
</evidence>
<evidence type="ECO:0000313" key="3">
    <source>
        <dbReference type="EMBL" id="QPH49262.1"/>
    </source>
</evidence>
<dbReference type="InterPro" id="IPR032623">
    <property type="entry name" value="FecR_N"/>
</dbReference>
<dbReference type="AlphaFoldDB" id="A0A2V4K7R7"/>
<dbReference type="Gene3D" id="2.60.120.1440">
    <property type="match status" value="1"/>
</dbReference>
<organism evidence="3 4">
    <name type="scientific">Pseudomonas fulva</name>
    <dbReference type="NCBI Taxonomy" id="47880"/>
    <lineage>
        <taxon>Bacteria</taxon>
        <taxon>Pseudomonadati</taxon>
        <taxon>Pseudomonadota</taxon>
        <taxon>Gammaproteobacteria</taxon>
        <taxon>Pseudomonadales</taxon>
        <taxon>Pseudomonadaceae</taxon>
        <taxon>Pseudomonas</taxon>
    </lineage>
</organism>
<sequence length="324" mass="36314">MPSPHPDAKTVRQAIQWMLKLRHSGEDPALNERLAQWRSEAATHELAWQRVLHLEQDLDLRHVPAAGVALQTLEASHRRLERRQALKLLGTVAVFGSAAWLSKDLSVVQAWSSDYATATGERRDVTLPDGSRLQLNTRSAVDVAFNRQQLSIDLKRGEVMLDCRQAAPGQPPVTLRTNTAALQTVGGRFVGRIEDDCLRVVVSEGRIFTRSQSTGLIQWLEPGGEWRVTASGAEQVTPSGMDAMAWTEGLIVGKNMLLRDFLTQISRYRRGYLTCSDDIAELRLSGVFRLQNPEHLLQLLPTTLPVQVRHLTRWWVRVEALGRA</sequence>
<dbReference type="InterPro" id="IPR012373">
    <property type="entry name" value="Ferrdict_sens_TM"/>
</dbReference>
<name>A0A2V4K7R7_9PSED</name>
<dbReference type="Pfam" id="PF04773">
    <property type="entry name" value="FecR"/>
    <property type="match status" value="1"/>
</dbReference>
<evidence type="ECO:0000313" key="4">
    <source>
        <dbReference type="Proteomes" id="UP000594430"/>
    </source>
</evidence>
<dbReference type="EMBL" id="CP064946">
    <property type="protein sequence ID" value="QPH49262.1"/>
    <property type="molecule type" value="Genomic_DNA"/>
</dbReference>
<dbReference type="GO" id="GO:0016989">
    <property type="term" value="F:sigma factor antagonist activity"/>
    <property type="evidence" value="ECO:0007669"/>
    <property type="project" value="TreeGrafter"/>
</dbReference>
<feature type="domain" description="FecR protein" evidence="1">
    <location>
        <begin position="114"/>
        <end position="207"/>
    </location>
</feature>
<dbReference type="InterPro" id="IPR006860">
    <property type="entry name" value="FecR"/>
</dbReference>
<dbReference type="PANTHER" id="PTHR30273">
    <property type="entry name" value="PERIPLASMIC SIGNAL SENSOR AND SIGMA FACTOR ACTIVATOR FECR-RELATED"/>
    <property type="match status" value="1"/>
</dbReference>
<accession>A0A2V4K7R7</accession>
<feature type="domain" description="FecR N-terminal" evidence="2">
    <location>
        <begin position="12"/>
        <end position="53"/>
    </location>
</feature>
<gene>
    <name evidence="3" type="ORF">IZU98_00565</name>
</gene>
<dbReference type="Proteomes" id="UP000594430">
    <property type="component" value="Chromosome"/>
</dbReference>
<dbReference type="RefSeq" id="WP_028687925.1">
    <property type="nucleotide sequence ID" value="NZ_BQIN01000045.1"/>
</dbReference>
<protein>
    <submittedName>
        <fullName evidence="3">FecR domain-containing protein</fullName>
    </submittedName>
</protein>
<evidence type="ECO:0000259" key="2">
    <source>
        <dbReference type="Pfam" id="PF16220"/>
    </source>
</evidence>
<dbReference type="PIRSF" id="PIRSF018266">
    <property type="entry name" value="FecR"/>
    <property type="match status" value="1"/>
</dbReference>
<dbReference type="PANTHER" id="PTHR30273:SF2">
    <property type="entry name" value="PROTEIN FECR"/>
    <property type="match status" value="1"/>
</dbReference>
<proteinExistence type="predicted"/>